<gene>
    <name evidence="5" type="ORF">JY572_22845</name>
</gene>
<sequence>MPARSSCDALVVGNYCHDELSRASGGVVHTLGGSAAYVSSVFDATGVDHAVVSVAGEDFAYADRVRYPPLIIPGTRTTRFIAEFTSLERVLRVGARAAAIRPEDIIFDARVALACGVMAEVLPETLIRMSQHAGQVLADAQCLLRTVDAQGLVRNQLLEDTPFAPLLRHLSVLKASEDEARSLDVAAVRAKTCLVITRGREGCTVLTARETLQVPAWPMEEVDPTGAGDCFLAGFTLGLLRAWPLGRCAELANWFGAQAVTQVGVPMLDLSKLPATLR</sequence>
<dbReference type="InterPro" id="IPR050306">
    <property type="entry name" value="PfkB_Carbo_kinase"/>
</dbReference>
<name>A0ABX7MXT9_9BACT</name>
<dbReference type="InterPro" id="IPR002173">
    <property type="entry name" value="Carboh/pur_kinase_PfkB_CS"/>
</dbReference>
<keyword evidence="3 5" id="KW-0418">Kinase</keyword>
<dbReference type="GO" id="GO:0016301">
    <property type="term" value="F:kinase activity"/>
    <property type="evidence" value="ECO:0007669"/>
    <property type="project" value="UniProtKB-KW"/>
</dbReference>
<evidence type="ECO:0000313" key="6">
    <source>
        <dbReference type="Proteomes" id="UP000663090"/>
    </source>
</evidence>
<proteinExistence type="inferred from homology"/>
<dbReference type="PANTHER" id="PTHR43085:SF13">
    <property type="entry name" value="INOSITOL 3-KINASE"/>
    <property type="match status" value="1"/>
</dbReference>
<evidence type="ECO:0000313" key="5">
    <source>
        <dbReference type="EMBL" id="QSQ11255.1"/>
    </source>
</evidence>
<dbReference type="InterPro" id="IPR011611">
    <property type="entry name" value="PfkB_dom"/>
</dbReference>
<dbReference type="PANTHER" id="PTHR43085">
    <property type="entry name" value="HEXOKINASE FAMILY MEMBER"/>
    <property type="match status" value="1"/>
</dbReference>
<dbReference type="RefSeq" id="WP_206713012.1">
    <property type="nucleotide sequence ID" value="NZ_CP071091.1"/>
</dbReference>
<comment type="similarity">
    <text evidence="1">Belongs to the carbohydrate kinase PfkB family.</text>
</comment>
<organism evidence="5 6">
    <name type="scientific">Myxococcus landrumensis</name>
    <dbReference type="NCBI Taxonomy" id="2813577"/>
    <lineage>
        <taxon>Bacteria</taxon>
        <taxon>Pseudomonadati</taxon>
        <taxon>Myxococcota</taxon>
        <taxon>Myxococcia</taxon>
        <taxon>Myxococcales</taxon>
        <taxon>Cystobacterineae</taxon>
        <taxon>Myxococcaceae</taxon>
        <taxon>Myxococcus</taxon>
    </lineage>
</organism>
<accession>A0ABX7MXT9</accession>
<dbReference type="Gene3D" id="3.40.1190.20">
    <property type="match status" value="1"/>
</dbReference>
<reference evidence="5 6" key="1">
    <citation type="submission" date="2021-02" db="EMBL/GenBank/DDBJ databases">
        <title>De Novo genome assembly of isolated myxobacteria.</title>
        <authorList>
            <person name="Stevens D.C."/>
        </authorList>
    </citation>
    <scope>NUCLEOTIDE SEQUENCE [LARGE SCALE GENOMIC DNA]</scope>
    <source>
        <strain evidence="5 6">SCHIC003</strain>
    </source>
</reference>
<evidence type="ECO:0000256" key="2">
    <source>
        <dbReference type="ARBA" id="ARBA00022679"/>
    </source>
</evidence>
<protein>
    <submittedName>
        <fullName evidence="5">Carbohydrate kinase</fullName>
    </submittedName>
</protein>
<dbReference type="InterPro" id="IPR029056">
    <property type="entry name" value="Ribokinase-like"/>
</dbReference>
<dbReference type="PROSITE" id="PS00584">
    <property type="entry name" value="PFKB_KINASES_2"/>
    <property type="match status" value="1"/>
</dbReference>
<dbReference type="EMBL" id="CP071091">
    <property type="protein sequence ID" value="QSQ11255.1"/>
    <property type="molecule type" value="Genomic_DNA"/>
</dbReference>
<dbReference type="Pfam" id="PF00294">
    <property type="entry name" value="PfkB"/>
    <property type="match status" value="1"/>
</dbReference>
<feature type="domain" description="Carbohydrate kinase PfkB" evidence="4">
    <location>
        <begin position="17"/>
        <end position="265"/>
    </location>
</feature>
<evidence type="ECO:0000256" key="3">
    <source>
        <dbReference type="ARBA" id="ARBA00022777"/>
    </source>
</evidence>
<keyword evidence="6" id="KW-1185">Reference proteome</keyword>
<dbReference type="SUPFAM" id="SSF53613">
    <property type="entry name" value="Ribokinase-like"/>
    <property type="match status" value="1"/>
</dbReference>
<dbReference type="Proteomes" id="UP000663090">
    <property type="component" value="Chromosome"/>
</dbReference>
<evidence type="ECO:0000256" key="1">
    <source>
        <dbReference type="ARBA" id="ARBA00010688"/>
    </source>
</evidence>
<keyword evidence="2" id="KW-0808">Transferase</keyword>
<evidence type="ECO:0000259" key="4">
    <source>
        <dbReference type="Pfam" id="PF00294"/>
    </source>
</evidence>